<evidence type="ECO:0000313" key="1">
    <source>
        <dbReference type="EMBL" id="GIQ92904.1"/>
    </source>
</evidence>
<protein>
    <submittedName>
        <fullName evidence="1">Uncharacterized protein</fullName>
    </submittedName>
</protein>
<name>A0A9K3DCD5_9EUKA</name>
<comment type="caution">
    <text evidence="1">The sequence shown here is derived from an EMBL/GenBank/DDBJ whole genome shotgun (WGS) entry which is preliminary data.</text>
</comment>
<gene>
    <name evidence="1" type="ORF">KIPB_016969</name>
</gene>
<proteinExistence type="predicted"/>
<evidence type="ECO:0000313" key="2">
    <source>
        <dbReference type="Proteomes" id="UP000265618"/>
    </source>
</evidence>
<sequence>MLLVYHNVSINILVTLGRPVFMITLEFLLPMVRGINGVWEAFFIADSLTG</sequence>
<dbReference type="AlphaFoldDB" id="A0A9K3DCD5"/>
<keyword evidence="2" id="KW-1185">Reference proteome</keyword>
<accession>A0A9K3DCD5</accession>
<dbReference type="EMBL" id="BDIP01010891">
    <property type="protein sequence ID" value="GIQ92904.1"/>
    <property type="molecule type" value="Genomic_DNA"/>
</dbReference>
<organism evidence="1 2">
    <name type="scientific">Kipferlia bialata</name>
    <dbReference type="NCBI Taxonomy" id="797122"/>
    <lineage>
        <taxon>Eukaryota</taxon>
        <taxon>Metamonada</taxon>
        <taxon>Carpediemonas-like organisms</taxon>
        <taxon>Kipferlia</taxon>
    </lineage>
</organism>
<feature type="non-terminal residue" evidence="1">
    <location>
        <position position="1"/>
    </location>
</feature>
<dbReference type="Proteomes" id="UP000265618">
    <property type="component" value="Unassembled WGS sequence"/>
</dbReference>
<reference evidence="1 2" key="1">
    <citation type="journal article" date="2018" name="PLoS ONE">
        <title>The draft genome of Kipferlia bialata reveals reductive genome evolution in fornicate parasites.</title>
        <authorList>
            <person name="Tanifuji G."/>
            <person name="Takabayashi S."/>
            <person name="Kume K."/>
            <person name="Takagi M."/>
            <person name="Nakayama T."/>
            <person name="Kamikawa R."/>
            <person name="Inagaki Y."/>
            <person name="Hashimoto T."/>
        </authorList>
    </citation>
    <scope>NUCLEOTIDE SEQUENCE [LARGE SCALE GENOMIC DNA]</scope>
    <source>
        <strain evidence="1">NY0173</strain>
    </source>
</reference>